<name>A0A177EV86_9EURO</name>
<reference evidence="2 3" key="1">
    <citation type="submission" date="2016-03" db="EMBL/GenBank/DDBJ databases">
        <title>Draft genome sequence of the Fonsecaea monophora CBS 269.37.</title>
        <authorList>
            <person name="Bombassaro A."/>
            <person name="Vinicius W.A."/>
            <person name="De Hoog S."/>
            <person name="Sun J."/>
            <person name="Souza E.M."/>
            <person name="Raittz R.T."/>
            <person name="Costa F."/>
            <person name="Leao A.C."/>
            <person name="Tadra-Sfeir M.Z."/>
            <person name="Baura V."/>
            <person name="Balsanelli E."/>
            <person name="Pedrosa F.O."/>
            <person name="Moreno L.F."/>
            <person name="Steffens M.B."/>
            <person name="Xi L."/>
            <person name="Bocca A.L."/>
            <person name="Felipe M.S."/>
            <person name="Teixeira M."/>
            <person name="Telles Filho F.Q."/>
            <person name="Azevedo C.M."/>
            <person name="Gomes R."/>
            <person name="Vicente V.A."/>
        </authorList>
    </citation>
    <scope>NUCLEOTIDE SEQUENCE [LARGE SCALE GENOMIC DNA]</scope>
    <source>
        <strain evidence="2 3">CBS 269.37</strain>
    </source>
</reference>
<feature type="compositionally biased region" description="Polar residues" evidence="1">
    <location>
        <begin position="1"/>
        <end position="12"/>
    </location>
</feature>
<feature type="region of interest" description="Disordered" evidence="1">
    <location>
        <begin position="213"/>
        <end position="297"/>
    </location>
</feature>
<feature type="compositionally biased region" description="Polar residues" evidence="1">
    <location>
        <begin position="683"/>
        <end position="697"/>
    </location>
</feature>
<organism evidence="2 3">
    <name type="scientific">Fonsecaea monophora</name>
    <dbReference type="NCBI Taxonomy" id="254056"/>
    <lineage>
        <taxon>Eukaryota</taxon>
        <taxon>Fungi</taxon>
        <taxon>Dikarya</taxon>
        <taxon>Ascomycota</taxon>
        <taxon>Pezizomycotina</taxon>
        <taxon>Eurotiomycetes</taxon>
        <taxon>Chaetothyriomycetidae</taxon>
        <taxon>Chaetothyriales</taxon>
        <taxon>Herpotrichiellaceae</taxon>
        <taxon>Fonsecaea</taxon>
    </lineage>
</organism>
<feature type="region of interest" description="Disordered" evidence="1">
    <location>
        <begin position="513"/>
        <end position="697"/>
    </location>
</feature>
<comment type="caution">
    <text evidence="2">The sequence shown here is derived from an EMBL/GenBank/DDBJ whole genome shotgun (WGS) entry which is preliminary data.</text>
</comment>
<dbReference type="EMBL" id="LVKK01000104">
    <property type="protein sequence ID" value="OAG35955.1"/>
    <property type="molecule type" value="Genomic_DNA"/>
</dbReference>
<feature type="region of interest" description="Disordered" evidence="1">
    <location>
        <begin position="1"/>
        <end position="24"/>
    </location>
</feature>
<feature type="compositionally biased region" description="Low complexity" evidence="1">
    <location>
        <begin position="564"/>
        <end position="581"/>
    </location>
</feature>
<dbReference type="OrthoDB" id="4148592at2759"/>
<feature type="compositionally biased region" description="Polar residues" evidence="1">
    <location>
        <begin position="513"/>
        <end position="525"/>
    </location>
</feature>
<feature type="compositionally biased region" description="Polar residues" evidence="1">
    <location>
        <begin position="628"/>
        <end position="654"/>
    </location>
</feature>
<dbReference type="RefSeq" id="XP_022507907.1">
    <property type="nucleotide sequence ID" value="XM_022659811.1"/>
</dbReference>
<evidence type="ECO:0000313" key="2">
    <source>
        <dbReference type="EMBL" id="OAG35955.1"/>
    </source>
</evidence>
<feature type="compositionally biased region" description="Basic and acidic residues" evidence="1">
    <location>
        <begin position="213"/>
        <end position="230"/>
    </location>
</feature>
<gene>
    <name evidence="2" type="ORF">AYO21_09882</name>
</gene>
<feature type="compositionally biased region" description="Polar residues" evidence="1">
    <location>
        <begin position="236"/>
        <end position="260"/>
    </location>
</feature>
<feature type="compositionally biased region" description="Low complexity" evidence="1">
    <location>
        <begin position="178"/>
        <end position="192"/>
    </location>
</feature>
<dbReference type="Proteomes" id="UP000077002">
    <property type="component" value="Unassembled WGS sequence"/>
</dbReference>
<proteinExistence type="predicted"/>
<keyword evidence="3" id="KW-1185">Reference proteome</keyword>
<sequence length="862" mass="91802">MDLGQFDNSDQFSFDPPATTPSSTRLESTFYIHSNGMDTANGSAGNAANGHPYLTDMADPFVAGDPSQLYQSAMDIAPDNVNDVTNGTLEDVFGSLVPDADPATVFGQSDDDEFAMLLQAYIERGPSPTQGGDEAWSNMAATSDLINEPSGKAGASTASHAVAADATGILSTPKTNVSAAPATSPATPGSASQKLIEAMSNSPIEIPRTAEFADFHPRSPSLKKESENVKRRSGGNALTNTEAISRSSPPQQNTPATQKLGSPFKMPGFPASASAKQIPGDNVSMGSLYSPSPAPGQPLPMGSVSTCMPALPGYSSLTNTQMQLMAYQRSRTVSTNYTAAPNTPNVKNELLSSGGGSSSFLDYGSSSAEQPSAKRARMDIFGSHQAFQHTPRTTKSMGLTLAEHFNDDIVRDFKWLERDRTDPSPPPSTVARYTGFEFPVPLPSGTMVAIENEAEEDFVVGKKRKARHMSQDGIETNNTQGPSTVGSFVNAQAESAYLGMFQLPDQDQPMLGMQTQHQMPDQAQLQAHPHTQACGQIQHHSKPQLHMHGQTQFHGQLQQSLSHSRASNSQQQPPQQAQGRRASLHRRADRQQQLLGYSPNAARERVPDTPTPASRRRSTHSRAGPKASLSSPRSGTPRKNTQTSNGRASQTPKNKSARKKSCSQSSTKTPAYDTPAALRSHLPTPQQPISTGSCPNTISETLAETNRRTEEELRSLGAPVVDYDPNMNWDNMADAPAGTLFGDIGLLDAGHMTFSEMMGMDMFLPAAMDTCMPLGGSENAAGLESTLLNTAVSTSGYPEGFVMPDSGSHDTATDTNMITMGDGSFEMGTAVSATGTAGPGVSCDWTNGFEENKDFDPMDFGL</sequence>
<evidence type="ECO:0000313" key="3">
    <source>
        <dbReference type="Proteomes" id="UP000077002"/>
    </source>
</evidence>
<feature type="compositionally biased region" description="Polar residues" evidence="1">
    <location>
        <begin position="549"/>
        <end position="563"/>
    </location>
</feature>
<protein>
    <submittedName>
        <fullName evidence="2">Uncharacterized protein</fullName>
    </submittedName>
</protein>
<dbReference type="GeneID" id="34605011"/>
<feature type="region of interest" description="Disordered" evidence="1">
    <location>
        <begin position="174"/>
        <end position="193"/>
    </location>
</feature>
<dbReference type="AlphaFoldDB" id="A0A177EV86"/>
<evidence type="ECO:0000256" key="1">
    <source>
        <dbReference type="SAM" id="MobiDB-lite"/>
    </source>
</evidence>
<accession>A0A177EV86</accession>